<evidence type="ECO:0000313" key="2">
    <source>
        <dbReference type="EMBL" id="ODS32012.1"/>
    </source>
</evidence>
<proteinExistence type="predicted"/>
<dbReference type="InterPro" id="IPR013216">
    <property type="entry name" value="Methyltransf_11"/>
</dbReference>
<dbReference type="CDD" id="cd02440">
    <property type="entry name" value="AdoMet_MTases"/>
    <property type="match status" value="1"/>
</dbReference>
<sequence length="250" mass="29486">MRQESYNKFWELRAKNYQKLEWAIKGEYLHSFLDADNFCSNDTILDVGSGTGIIAHTLSPFVKKIIGIDLSPDMLSHAIENRIDNEEFVKMDVRNLQFKDESFSKVTARMVFHHILEETQEAMNECYRVLKKGGQMIFSEGVPPSEHVKRFYTEMFRLKEERLTFMDSDLLTLMRRSGFINIKEKIYWMQQASIKNWLDNSGLDTETQSKIMQMHIDLDKRGKEDYNMKETENDCLIDMKFIILIGEKSY</sequence>
<accession>A0A1E3X8S7</accession>
<evidence type="ECO:0000313" key="3">
    <source>
        <dbReference type="Proteomes" id="UP000094056"/>
    </source>
</evidence>
<gene>
    <name evidence="2" type="ORF">SCARUB_02867</name>
</gene>
<dbReference type="Pfam" id="PF08241">
    <property type="entry name" value="Methyltransf_11"/>
    <property type="match status" value="1"/>
</dbReference>
<name>A0A1E3X8S7_9BACT</name>
<keyword evidence="2" id="KW-0808">Transferase</keyword>
<dbReference type="Proteomes" id="UP000094056">
    <property type="component" value="Unassembled WGS sequence"/>
</dbReference>
<dbReference type="InterPro" id="IPR029063">
    <property type="entry name" value="SAM-dependent_MTases_sf"/>
</dbReference>
<evidence type="ECO:0000259" key="1">
    <source>
        <dbReference type="Pfam" id="PF08241"/>
    </source>
</evidence>
<dbReference type="SUPFAM" id="SSF53335">
    <property type="entry name" value="S-adenosyl-L-methionine-dependent methyltransferases"/>
    <property type="match status" value="1"/>
</dbReference>
<dbReference type="AlphaFoldDB" id="A0A1E3X8S7"/>
<organism evidence="2 3">
    <name type="scientific">Candidatus Scalindua rubra</name>
    <dbReference type="NCBI Taxonomy" id="1872076"/>
    <lineage>
        <taxon>Bacteria</taxon>
        <taxon>Pseudomonadati</taxon>
        <taxon>Planctomycetota</taxon>
        <taxon>Candidatus Brocadiia</taxon>
        <taxon>Candidatus Brocadiales</taxon>
        <taxon>Candidatus Scalinduaceae</taxon>
        <taxon>Candidatus Scalindua</taxon>
    </lineage>
</organism>
<dbReference type="Gene3D" id="3.40.50.150">
    <property type="entry name" value="Vaccinia Virus protein VP39"/>
    <property type="match status" value="1"/>
</dbReference>
<reference evidence="2 3" key="1">
    <citation type="submission" date="2016-07" db="EMBL/GenBank/DDBJ databases">
        <title>Draft genome of Scalindua rubra, obtained from a brine-seawater interface in the Red Sea, sheds light on salt adaptation in anammox bacteria.</title>
        <authorList>
            <person name="Speth D.R."/>
            <person name="Lagkouvardos I."/>
            <person name="Wang Y."/>
            <person name="Qian P.-Y."/>
            <person name="Dutilh B.E."/>
            <person name="Jetten M.S."/>
        </authorList>
    </citation>
    <scope>NUCLEOTIDE SEQUENCE [LARGE SCALE GENOMIC DNA]</scope>
    <source>
        <strain evidence="2">BSI-1</strain>
    </source>
</reference>
<dbReference type="GO" id="GO:0008757">
    <property type="term" value="F:S-adenosylmethionine-dependent methyltransferase activity"/>
    <property type="evidence" value="ECO:0007669"/>
    <property type="project" value="InterPro"/>
</dbReference>
<dbReference type="PANTHER" id="PTHR43591">
    <property type="entry name" value="METHYLTRANSFERASE"/>
    <property type="match status" value="1"/>
</dbReference>
<dbReference type="GO" id="GO:0032259">
    <property type="term" value="P:methylation"/>
    <property type="evidence" value="ECO:0007669"/>
    <property type="project" value="UniProtKB-KW"/>
</dbReference>
<dbReference type="EMBL" id="MAYW01000082">
    <property type="protein sequence ID" value="ODS32012.1"/>
    <property type="molecule type" value="Genomic_DNA"/>
</dbReference>
<comment type="caution">
    <text evidence="2">The sequence shown here is derived from an EMBL/GenBank/DDBJ whole genome shotgun (WGS) entry which is preliminary data.</text>
</comment>
<feature type="domain" description="Methyltransferase type 11" evidence="1">
    <location>
        <begin position="45"/>
        <end position="138"/>
    </location>
</feature>
<protein>
    <submittedName>
        <fullName evidence="2">SAM-dependent methyltransferase</fullName>
    </submittedName>
</protein>
<dbReference type="PANTHER" id="PTHR43591:SF24">
    <property type="entry name" value="2-METHOXY-6-POLYPRENYL-1,4-BENZOQUINOL METHYLASE, MITOCHONDRIAL"/>
    <property type="match status" value="1"/>
</dbReference>
<keyword evidence="2" id="KW-0489">Methyltransferase</keyword>